<name>A0ACA9TE35_BIOOC</name>
<evidence type="ECO:0000313" key="2">
    <source>
        <dbReference type="Proteomes" id="UP000836387"/>
    </source>
</evidence>
<accession>A0ACA9TE35</accession>
<keyword evidence="2" id="KW-1185">Reference proteome</keyword>
<evidence type="ECO:0000313" key="1">
    <source>
        <dbReference type="EMBL" id="CAG9938781.1"/>
    </source>
</evidence>
<proteinExistence type="predicted"/>
<reference evidence="1" key="1">
    <citation type="submission" date="2020-04" db="EMBL/GenBank/DDBJ databases">
        <authorList>
            <person name="Broberg M."/>
        </authorList>
    </citation>
    <scope>NUCLEOTIDE SEQUENCE</scope>
</reference>
<dbReference type="EMBL" id="CADEHS020000003">
    <property type="protein sequence ID" value="CAG9938781.1"/>
    <property type="molecule type" value="Genomic_DNA"/>
</dbReference>
<dbReference type="Proteomes" id="UP000836387">
    <property type="component" value="Unassembled WGS sequence"/>
</dbReference>
<organism evidence="1 2">
    <name type="scientific">Clonostachys rosea f. rosea IK726</name>
    <dbReference type="NCBI Taxonomy" id="1349383"/>
    <lineage>
        <taxon>Eukaryota</taxon>
        <taxon>Fungi</taxon>
        <taxon>Dikarya</taxon>
        <taxon>Ascomycota</taxon>
        <taxon>Pezizomycotina</taxon>
        <taxon>Sordariomycetes</taxon>
        <taxon>Hypocreomycetidae</taxon>
        <taxon>Hypocreales</taxon>
        <taxon>Bionectriaceae</taxon>
        <taxon>Clonostachys</taxon>
    </lineage>
</organism>
<sequence length="163" mass="18550">MRRSLKHATQTKGKSSRSAQALVFLNSTLTSTSHSSTSSLFFVVQLCVEVISLLSTDYTPNVYYQLIYANQKAFNSPTEKMTDKQYREDLLRAIRNWCHRLEEHRRKRLRCVNCNKRGHEKAQCPMLKNCTGRVGLSATPLSAVGTHKPETFDTKAEPVVDRS</sequence>
<gene>
    <name evidence="1" type="ORF">CRV2_00007210</name>
</gene>
<reference evidence="1" key="2">
    <citation type="submission" date="2021-10" db="EMBL/GenBank/DDBJ databases">
        <authorList>
            <person name="Piombo E."/>
        </authorList>
    </citation>
    <scope>NUCLEOTIDE SEQUENCE</scope>
</reference>
<protein>
    <submittedName>
        <fullName evidence="1">Uncharacterized protein</fullName>
    </submittedName>
</protein>
<comment type="caution">
    <text evidence="1">The sequence shown here is derived from an EMBL/GenBank/DDBJ whole genome shotgun (WGS) entry which is preliminary data.</text>
</comment>